<feature type="domain" description="DUF306" evidence="1">
    <location>
        <begin position="37"/>
        <end position="138"/>
    </location>
</feature>
<dbReference type="Pfam" id="PF03724">
    <property type="entry name" value="META"/>
    <property type="match status" value="1"/>
</dbReference>
<dbReference type="PANTHER" id="PTHR35535:SF1">
    <property type="entry name" value="HEAT SHOCK PROTEIN HSLJ"/>
    <property type="match status" value="1"/>
</dbReference>
<proteinExistence type="predicted"/>
<evidence type="ECO:0000313" key="3">
    <source>
        <dbReference type="Proteomes" id="UP000298284"/>
    </source>
</evidence>
<dbReference type="InterPro" id="IPR053147">
    <property type="entry name" value="Hsp_HslJ-like"/>
</dbReference>
<dbReference type="InterPro" id="IPR005184">
    <property type="entry name" value="DUF306_Meta_HslJ"/>
</dbReference>
<dbReference type="InterPro" id="IPR038670">
    <property type="entry name" value="HslJ-like_sf"/>
</dbReference>
<evidence type="ECO:0000259" key="1">
    <source>
        <dbReference type="Pfam" id="PF03724"/>
    </source>
</evidence>
<accession>A0A4Z0MSB1</accession>
<dbReference type="Proteomes" id="UP000298284">
    <property type="component" value="Unassembled WGS sequence"/>
</dbReference>
<dbReference type="PROSITE" id="PS51257">
    <property type="entry name" value="PROKAR_LIPOPROTEIN"/>
    <property type="match status" value="1"/>
</dbReference>
<sequence>MQLARSFLFTGFILSFLLGSCQPKLTPAISSPTPPPATLHTTRWMLYCLEAQPVAANPEREMYLQLSATETQAEGQAGCNQFRGSFTLPSEGKLHFGSLLSTKMACPELALENRFLNILSTTRSYRISGDTLRFYSETTVAPVAVFLASK</sequence>
<dbReference type="OrthoDB" id="5348860at2"/>
<comment type="caution">
    <text evidence="2">The sequence shown here is derived from an EMBL/GenBank/DDBJ whole genome shotgun (WGS) entry which is preliminary data.</text>
</comment>
<reference evidence="2 3" key="1">
    <citation type="submission" date="2019-04" db="EMBL/GenBank/DDBJ databases">
        <authorList>
            <person name="Feng G."/>
            <person name="Zhang J."/>
            <person name="Zhu H."/>
        </authorList>
    </citation>
    <scope>NUCLEOTIDE SEQUENCE [LARGE SCALE GENOMIC DNA]</scope>
    <source>
        <strain evidence="2 3">JCM 19491</strain>
    </source>
</reference>
<protein>
    <submittedName>
        <fullName evidence="2">META domain-containing protein</fullName>
    </submittedName>
</protein>
<dbReference type="RefSeq" id="WP_135528502.1">
    <property type="nucleotide sequence ID" value="NZ_SRKZ01000001.1"/>
</dbReference>
<dbReference type="PANTHER" id="PTHR35535">
    <property type="entry name" value="HEAT SHOCK PROTEIN HSLJ"/>
    <property type="match status" value="1"/>
</dbReference>
<gene>
    <name evidence="2" type="ORF">EU557_00685</name>
</gene>
<dbReference type="EMBL" id="SRKZ01000001">
    <property type="protein sequence ID" value="TGD82339.1"/>
    <property type="molecule type" value="Genomic_DNA"/>
</dbReference>
<dbReference type="Gene3D" id="2.40.128.270">
    <property type="match status" value="1"/>
</dbReference>
<organism evidence="2 3">
    <name type="scientific">Hymenobacter wooponensis</name>
    <dbReference type="NCBI Taxonomy" id="1525360"/>
    <lineage>
        <taxon>Bacteria</taxon>
        <taxon>Pseudomonadati</taxon>
        <taxon>Bacteroidota</taxon>
        <taxon>Cytophagia</taxon>
        <taxon>Cytophagales</taxon>
        <taxon>Hymenobacteraceae</taxon>
        <taxon>Hymenobacter</taxon>
    </lineage>
</organism>
<evidence type="ECO:0000313" key="2">
    <source>
        <dbReference type="EMBL" id="TGD82339.1"/>
    </source>
</evidence>
<name>A0A4Z0MSB1_9BACT</name>
<keyword evidence="3" id="KW-1185">Reference proteome</keyword>
<dbReference type="AlphaFoldDB" id="A0A4Z0MSB1"/>